<dbReference type="GO" id="GO:0046464">
    <property type="term" value="P:acylglycerol catabolic process"/>
    <property type="evidence" value="ECO:0007669"/>
    <property type="project" value="TreeGrafter"/>
</dbReference>
<feature type="domain" description="AB hydrolase-1" evidence="1">
    <location>
        <begin position="30"/>
        <end position="269"/>
    </location>
</feature>
<comment type="caution">
    <text evidence="2">The sequence shown here is derived from an EMBL/GenBank/DDBJ whole genome shotgun (WGS) entry which is preliminary data.</text>
</comment>
<dbReference type="SUPFAM" id="SSF53474">
    <property type="entry name" value="alpha/beta-Hydrolases"/>
    <property type="match status" value="1"/>
</dbReference>
<dbReference type="Pfam" id="PF00561">
    <property type="entry name" value="Abhydrolase_1"/>
    <property type="match status" value="1"/>
</dbReference>
<dbReference type="PANTHER" id="PTHR43798">
    <property type="entry name" value="MONOACYLGLYCEROL LIPASE"/>
    <property type="match status" value="1"/>
</dbReference>
<dbReference type="InterPro" id="IPR029058">
    <property type="entry name" value="AB_hydrolase_fold"/>
</dbReference>
<gene>
    <name evidence="2" type="ORF">NA57DRAFT_38397</name>
</gene>
<dbReference type="AlphaFoldDB" id="A0A9P4M7B1"/>
<evidence type="ECO:0000259" key="1">
    <source>
        <dbReference type="Pfam" id="PF00561"/>
    </source>
</evidence>
<dbReference type="EMBL" id="ML978125">
    <property type="protein sequence ID" value="KAF2099805.1"/>
    <property type="molecule type" value="Genomic_DNA"/>
</dbReference>
<protein>
    <submittedName>
        <fullName evidence="2">Alpha/beta-hydrolase</fullName>
    </submittedName>
</protein>
<sequence>MLPRIIYHPNGQTTHCLDDDFTDPWKASEIIVIQHGFGRHAGFWYHWVPALSRQYRVIRRDTRGHGRSSFPKTYTTNDRGAGAESYQYTLDTILGEIIDTLDQLGLERVHFLGESTSGMLGIALAAKYPERLHSLTICSSPTFLPSAVLKLFAFGHSSWPDACRVLGSRGWANELSKIPGTAPVHDPAYMAWWTDQVAVSDGEGLAGYAEFLSSLDARPFLDNVQVPTLILAPANSAATKVEEQKAVSGRIHGSKLVIVDAPGHEIYVEQAELCQKELLQFLSGLK</sequence>
<dbReference type="Gene3D" id="3.40.50.1820">
    <property type="entry name" value="alpha/beta hydrolase"/>
    <property type="match status" value="1"/>
</dbReference>
<reference evidence="2" key="1">
    <citation type="journal article" date="2020" name="Stud. Mycol.">
        <title>101 Dothideomycetes genomes: a test case for predicting lifestyles and emergence of pathogens.</title>
        <authorList>
            <person name="Haridas S."/>
            <person name="Albert R."/>
            <person name="Binder M."/>
            <person name="Bloem J."/>
            <person name="Labutti K."/>
            <person name="Salamov A."/>
            <person name="Andreopoulos B."/>
            <person name="Baker S."/>
            <person name="Barry K."/>
            <person name="Bills G."/>
            <person name="Bluhm B."/>
            <person name="Cannon C."/>
            <person name="Castanera R."/>
            <person name="Culley D."/>
            <person name="Daum C."/>
            <person name="Ezra D."/>
            <person name="Gonzalez J."/>
            <person name="Henrissat B."/>
            <person name="Kuo A."/>
            <person name="Liang C."/>
            <person name="Lipzen A."/>
            <person name="Lutzoni F."/>
            <person name="Magnuson J."/>
            <person name="Mondo S."/>
            <person name="Nolan M."/>
            <person name="Ohm R."/>
            <person name="Pangilinan J."/>
            <person name="Park H.-J."/>
            <person name="Ramirez L."/>
            <person name="Alfaro M."/>
            <person name="Sun H."/>
            <person name="Tritt A."/>
            <person name="Yoshinaga Y."/>
            <person name="Zwiers L.-H."/>
            <person name="Turgeon B."/>
            <person name="Goodwin S."/>
            <person name="Spatafora J."/>
            <person name="Crous P."/>
            <person name="Grigoriev I."/>
        </authorList>
    </citation>
    <scope>NUCLEOTIDE SEQUENCE</scope>
    <source>
        <strain evidence="2">CBS 133067</strain>
    </source>
</reference>
<dbReference type="GO" id="GO:0016020">
    <property type="term" value="C:membrane"/>
    <property type="evidence" value="ECO:0007669"/>
    <property type="project" value="TreeGrafter"/>
</dbReference>
<dbReference type="InterPro" id="IPR000073">
    <property type="entry name" value="AB_hydrolase_1"/>
</dbReference>
<evidence type="ECO:0000313" key="3">
    <source>
        <dbReference type="Proteomes" id="UP000799772"/>
    </source>
</evidence>
<name>A0A9P4M7B1_9PEZI</name>
<dbReference type="PANTHER" id="PTHR43798:SF33">
    <property type="entry name" value="HYDROLASE, PUTATIVE (AFU_ORTHOLOGUE AFUA_2G14860)-RELATED"/>
    <property type="match status" value="1"/>
</dbReference>
<proteinExistence type="predicted"/>
<accession>A0A9P4M7B1</accession>
<dbReference type="Proteomes" id="UP000799772">
    <property type="component" value="Unassembled WGS sequence"/>
</dbReference>
<dbReference type="GO" id="GO:0047372">
    <property type="term" value="F:monoacylglycerol lipase activity"/>
    <property type="evidence" value="ECO:0007669"/>
    <property type="project" value="TreeGrafter"/>
</dbReference>
<organism evidence="2 3">
    <name type="scientific">Rhizodiscina lignyota</name>
    <dbReference type="NCBI Taxonomy" id="1504668"/>
    <lineage>
        <taxon>Eukaryota</taxon>
        <taxon>Fungi</taxon>
        <taxon>Dikarya</taxon>
        <taxon>Ascomycota</taxon>
        <taxon>Pezizomycotina</taxon>
        <taxon>Dothideomycetes</taxon>
        <taxon>Pleosporomycetidae</taxon>
        <taxon>Aulographales</taxon>
        <taxon>Rhizodiscinaceae</taxon>
        <taxon>Rhizodiscina</taxon>
    </lineage>
</organism>
<dbReference type="InterPro" id="IPR050266">
    <property type="entry name" value="AB_hydrolase_sf"/>
</dbReference>
<keyword evidence="3" id="KW-1185">Reference proteome</keyword>
<dbReference type="OrthoDB" id="8119704at2759"/>
<evidence type="ECO:0000313" key="2">
    <source>
        <dbReference type="EMBL" id="KAF2099805.1"/>
    </source>
</evidence>